<evidence type="ECO:0000256" key="5">
    <source>
        <dbReference type="ARBA" id="ARBA00023136"/>
    </source>
</evidence>
<comment type="subcellular location">
    <subcellularLocation>
        <location evidence="1">Cell membrane</location>
        <topology evidence="1">Multi-pass membrane protein</topology>
    </subcellularLocation>
</comment>
<feature type="transmembrane region" description="Helical" evidence="6">
    <location>
        <begin position="229"/>
        <end position="250"/>
    </location>
</feature>
<dbReference type="InterPro" id="IPR022791">
    <property type="entry name" value="L-PG_synthase/AglD"/>
</dbReference>
<feature type="transmembrane region" description="Helical" evidence="6">
    <location>
        <begin position="48"/>
        <end position="66"/>
    </location>
</feature>
<dbReference type="Pfam" id="PF03706">
    <property type="entry name" value="LPG_synthase_TM"/>
    <property type="match status" value="1"/>
</dbReference>
<keyword evidence="4 6" id="KW-1133">Transmembrane helix</keyword>
<dbReference type="Proteomes" id="UP000316612">
    <property type="component" value="Unassembled WGS sequence"/>
</dbReference>
<name>A0A4Y4DMI3_GLUUR</name>
<feature type="transmembrane region" description="Helical" evidence="6">
    <location>
        <begin position="157"/>
        <end position="176"/>
    </location>
</feature>
<protein>
    <submittedName>
        <fullName evidence="7">Uncharacterized protein</fullName>
    </submittedName>
</protein>
<dbReference type="GO" id="GO:0005886">
    <property type="term" value="C:plasma membrane"/>
    <property type="evidence" value="ECO:0007669"/>
    <property type="project" value="UniProtKB-SubCell"/>
</dbReference>
<evidence type="ECO:0000256" key="1">
    <source>
        <dbReference type="ARBA" id="ARBA00004651"/>
    </source>
</evidence>
<gene>
    <name evidence="7" type="ORF">AUR04nite_16780</name>
</gene>
<reference evidence="7 8" key="1">
    <citation type="submission" date="2019-06" db="EMBL/GenBank/DDBJ databases">
        <title>Whole genome shotgun sequence of Glutamicibacter uratoxydans NBRC 15515.</title>
        <authorList>
            <person name="Hosoyama A."/>
            <person name="Uohara A."/>
            <person name="Ohji S."/>
            <person name="Ichikawa N."/>
        </authorList>
    </citation>
    <scope>NUCLEOTIDE SEQUENCE [LARGE SCALE GENOMIC DNA]</scope>
    <source>
        <strain evidence="7 8">NBRC 15515</strain>
    </source>
</reference>
<evidence type="ECO:0000256" key="3">
    <source>
        <dbReference type="ARBA" id="ARBA00022692"/>
    </source>
</evidence>
<comment type="caution">
    <text evidence="7">The sequence shown here is derived from an EMBL/GenBank/DDBJ whole genome shotgun (WGS) entry which is preliminary data.</text>
</comment>
<feature type="transmembrane region" description="Helical" evidence="6">
    <location>
        <begin position="305"/>
        <end position="329"/>
    </location>
</feature>
<evidence type="ECO:0000256" key="4">
    <source>
        <dbReference type="ARBA" id="ARBA00022989"/>
    </source>
</evidence>
<accession>A0A4Y4DMI3</accession>
<keyword evidence="3 6" id="KW-0812">Transmembrane</keyword>
<proteinExistence type="predicted"/>
<feature type="transmembrane region" description="Helical" evidence="6">
    <location>
        <begin position="282"/>
        <end position="299"/>
    </location>
</feature>
<evidence type="ECO:0000256" key="2">
    <source>
        <dbReference type="ARBA" id="ARBA00022475"/>
    </source>
</evidence>
<feature type="transmembrane region" description="Helical" evidence="6">
    <location>
        <begin position="132"/>
        <end position="151"/>
    </location>
</feature>
<sequence length="344" mass="36881">MAGRMSSGSRPWIRSVLLFALSAFAAISIARLMRSIDWDAVGSALAHLLWWQPVVLLAVLVVRQVANAAPLSYYIEGVSLYRATLNDMSASTLTAFAPPPSDMALRVAMFSSWGVKTPVAIAGTTMNAMTFFIVRFAAPLLGFVLVFATGRTVGLRWLDAISLGIAAFLVAAVLIMTRSEVAARRLGEGCGKVACRFKKSISPSEWAEKCTMFQQELESRFRFAFPRSILVSLGMVACDGLLLLLALRFVGIDAQTLSLADIAVAFLFAFPLTAFPMSGMGVVDVLIAVACVEAAGSGVQEPVFAALIIWRIFNVAGPLLLGIVAGALWKRSMKKPGLARPDVD</sequence>
<keyword evidence="8" id="KW-1185">Reference proteome</keyword>
<evidence type="ECO:0000256" key="6">
    <source>
        <dbReference type="SAM" id="Phobius"/>
    </source>
</evidence>
<dbReference type="AlphaFoldDB" id="A0A4Y4DMI3"/>
<evidence type="ECO:0000313" key="7">
    <source>
        <dbReference type="EMBL" id="GED06146.1"/>
    </source>
</evidence>
<evidence type="ECO:0000313" key="8">
    <source>
        <dbReference type="Proteomes" id="UP000316612"/>
    </source>
</evidence>
<keyword evidence="2" id="KW-1003">Cell membrane</keyword>
<organism evidence="7 8">
    <name type="scientific">Glutamicibacter uratoxydans</name>
    <name type="common">Arthrobacter uratoxydans</name>
    <dbReference type="NCBI Taxonomy" id="43667"/>
    <lineage>
        <taxon>Bacteria</taxon>
        <taxon>Bacillati</taxon>
        <taxon>Actinomycetota</taxon>
        <taxon>Actinomycetes</taxon>
        <taxon>Micrococcales</taxon>
        <taxon>Micrococcaceae</taxon>
        <taxon>Glutamicibacter</taxon>
    </lineage>
</organism>
<dbReference type="EMBL" id="BJNY01000008">
    <property type="protein sequence ID" value="GED06146.1"/>
    <property type="molecule type" value="Genomic_DNA"/>
</dbReference>
<keyword evidence="5 6" id="KW-0472">Membrane</keyword>